<dbReference type="InterPro" id="IPR009057">
    <property type="entry name" value="Homeodomain-like_sf"/>
</dbReference>
<proteinExistence type="predicted"/>
<dbReference type="GO" id="GO:0003700">
    <property type="term" value="F:DNA-binding transcription factor activity"/>
    <property type="evidence" value="ECO:0007669"/>
    <property type="project" value="TreeGrafter"/>
</dbReference>
<dbReference type="EMBL" id="OMOD01000138">
    <property type="protein sequence ID" value="SPF42324.1"/>
    <property type="molecule type" value="Genomic_DNA"/>
</dbReference>
<sequence length="194" mass="21734">MPRQPDPDLEERILKAAHKLWHRGGDKALTLRAVARAAGTNTPAVYRRFKDRRDLVRGLMGMIVARIGKIFEAGATIEQILEAYVDLALDEPREFELFYTHAREMAPLKRAGQVKPIRESRPNFARLEETLAKRVGGSPEDHTRLALALWATTHGTAVILLSRGIEGHEEELRSACRTAVKTMLDGAANFSEKK</sequence>
<dbReference type="OrthoDB" id="9796019at2"/>
<dbReference type="InterPro" id="IPR050109">
    <property type="entry name" value="HTH-type_TetR-like_transc_reg"/>
</dbReference>
<organism evidence="6 7">
    <name type="scientific">Candidatus Sulfotelmatobacter kueseliae</name>
    <dbReference type="NCBI Taxonomy" id="2042962"/>
    <lineage>
        <taxon>Bacteria</taxon>
        <taxon>Pseudomonadati</taxon>
        <taxon>Acidobacteriota</taxon>
        <taxon>Terriglobia</taxon>
        <taxon>Terriglobales</taxon>
        <taxon>Candidatus Korobacteraceae</taxon>
        <taxon>Candidatus Sulfotelmatobacter</taxon>
    </lineage>
</organism>
<dbReference type="InterPro" id="IPR001647">
    <property type="entry name" value="HTH_TetR"/>
</dbReference>
<name>A0A2U3KRQ0_9BACT</name>
<evidence type="ECO:0000256" key="4">
    <source>
        <dbReference type="PROSITE-ProRule" id="PRU00335"/>
    </source>
</evidence>
<dbReference type="Pfam" id="PF13305">
    <property type="entry name" value="TetR_C_33"/>
    <property type="match status" value="1"/>
</dbReference>
<evidence type="ECO:0000256" key="2">
    <source>
        <dbReference type="ARBA" id="ARBA00023125"/>
    </source>
</evidence>
<evidence type="ECO:0000313" key="7">
    <source>
        <dbReference type="Proteomes" id="UP000238701"/>
    </source>
</evidence>
<protein>
    <recommendedName>
        <fullName evidence="5">HTH tetR-type domain-containing protein</fullName>
    </recommendedName>
</protein>
<keyword evidence="1" id="KW-0805">Transcription regulation</keyword>
<dbReference type="Pfam" id="PF00440">
    <property type="entry name" value="TetR_N"/>
    <property type="match status" value="1"/>
</dbReference>
<dbReference type="SUPFAM" id="SSF48498">
    <property type="entry name" value="Tetracyclin repressor-like, C-terminal domain"/>
    <property type="match status" value="1"/>
</dbReference>
<dbReference type="InterPro" id="IPR025996">
    <property type="entry name" value="MT1864/Rv1816-like_C"/>
</dbReference>
<evidence type="ECO:0000256" key="1">
    <source>
        <dbReference type="ARBA" id="ARBA00023015"/>
    </source>
</evidence>
<evidence type="ECO:0000256" key="3">
    <source>
        <dbReference type="ARBA" id="ARBA00023163"/>
    </source>
</evidence>
<gene>
    <name evidence="6" type="ORF">SBA1_440022</name>
</gene>
<accession>A0A2U3KRQ0</accession>
<dbReference type="AlphaFoldDB" id="A0A2U3KRQ0"/>
<dbReference type="Proteomes" id="UP000238701">
    <property type="component" value="Unassembled WGS sequence"/>
</dbReference>
<dbReference type="GO" id="GO:0000976">
    <property type="term" value="F:transcription cis-regulatory region binding"/>
    <property type="evidence" value="ECO:0007669"/>
    <property type="project" value="TreeGrafter"/>
</dbReference>
<evidence type="ECO:0000259" key="5">
    <source>
        <dbReference type="PROSITE" id="PS50977"/>
    </source>
</evidence>
<keyword evidence="2 4" id="KW-0238">DNA-binding</keyword>
<dbReference type="InterPro" id="IPR036271">
    <property type="entry name" value="Tet_transcr_reg_TetR-rel_C_sf"/>
</dbReference>
<keyword evidence="3" id="KW-0804">Transcription</keyword>
<dbReference type="PANTHER" id="PTHR30055:SF212">
    <property type="entry name" value="TETR-FAMILY FAMILY TRANSCRIPTIONAL REGULATOR"/>
    <property type="match status" value="1"/>
</dbReference>
<feature type="DNA-binding region" description="H-T-H motif" evidence="4">
    <location>
        <begin position="30"/>
        <end position="49"/>
    </location>
</feature>
<feature type="domain" description="HTH tetR-type" evidence="5">
    <location>
        <begin position="7"/>
        <end position="67"/>
    </location>
</feature>
<dbReference type="SUPFAM" id="SSF46689">
    <property type="entry name" value="Homeodomain-like"/>
    <property type="match status" value="1"/>
</dbReference>
<dbReference type="PANTHER" id="PTHR30055">
    <property type="entry name" value="HTH-TYPE TRANSCRIPTIONAL REGULATOR RUTR"/>
    <property type="match status" value="1"/>
</dbReference>
<reference evidence="7" key="1">
    <citation type="submission" date="2018-02" db="EMBL/GenBank/DDBJ databases">
        <authorList>
            <person name="Hausmann B."/>
        </authorList>
    </citation>
    <scope>NUCLEOTIDE SEQUENCE [LARGE SCALE GENOMIC DNA]</scope>
    <source>
        <strain evidence="7">Peat soil MAG SbA1</strain>
    </source>
</reference>
<evidence type="ECO:0000313" key="6">
    <source>
        <dbReference type="EMBL" id="SPF42324.1"/>
    </source>
</evidence>
<dbReference type="Gene3D" id="1.10.357.10">
    <property type="entry name" value="Tetracycline Repressor, domain 2"/>
    <property type="match status" value="1"/>
</dbReference>
<dbReference type="PROSITE" id="PS50977">
    <property type="entry name" value="HTH_TETR_2"/>
    <property type="match status" value="1"/>
</dbReference>